<keyword evidence="3" id="KW-0645">Protease</keyword>
<organism evidence="3 4">
    <name type="scientific">Babesia caballi</name>
    <dbReference type="NCBI Taxonomy" id="5871"/>
    <lineage>
        <taxon>Eukaryota</taxon>
        <taxon>Sar</taxon>
        <taxon>Alveolata</taxon>
        <taxon>Apicomplexa</taxon>
        <taxon>Aconoidasida</taxon>
        <taxon>Piroplasmida</taxon>
        <taxon>Babesiidae</taxon>
        <taxon>Babesia</taxon>
    </lineage>
</organism>
<sequence length="1235" mass="138824">MGARLINCVRSANSLISDIRKSPALSEDLDDVSMHQAADALDKFFLQFLVLLTCFRVVEGWIVLCKCMDKVLKGCAEVVKAWKEKRRCSSASLSHGDAKGLSICGCVCLIKLADCCKTLHEKQCEIVEEILNSSPSTNHPMPSVAHTRSLTLLVYCFGAVMKSKLASESGDCKCKQSTKRVDQCDCCRYSGRLFDLLSRWLRDVSSMGFGDTLLRETIELFSYVVSPDTTNNNETYPNVMQRLHKFVGVSRSTAMQAYKLRGSTNTTTDVDHQVGNFINVGPGLKEVPQFCCTCEQKCTQDSCYCYLMECEYSKNNDKCSLEILTKLHTLKDAAKLENIKQCLTNMSGTLKSVSDKLKGASSAAQKDLYCVDGTVSKVKSFFEKSIGDDSHTTASGHSGKAMFCSVACTNKQLAVFLLYNCNSAANNHVSTSDNCASGSGAASTSHQACSGDLCGKCADPNCKSLYCTISRLTCTLYGNGTAEQHQTQCNCTKKDSTNSCCCGTNSLCSILCECSSKLDELKKKLGDNAGLVTEVQHTCDKVSDVKMEMGEITKCLKVFAAECQYYEEHLDSTQATIYYLFREEIDHIRDLQKFLDENCEAYEAAVSSMTKVVSSTAALSSQHQRDVFFLDTEVDKVTKNVNATCDRATSIQDELAKCMAGLDAEKRSIVMAPKTYQPLVHRNSEKRLPLGISTLKESMWYFDMLWMFCFGFCLLYSWYYSSSKSWLYHTARNFIVLLAIKGIMTLNSYLLVLCGFRRHQSYLINIALFIGFLIAICMSWVSQWWNYTLFLRENCKPIEHWFRFVYPNTMASTGSGSLTWFRGIVSLMSADFNYLKSLLTSASFEGYHYNPFGTIFDDYFRLQNRPIGYLGACDWNSFNTELRQDLIVAAKKGKLQCLLDYLAFKSASEVDWSFLFGATTFNIDKFPTDLLWAAWNMHEKLTLERCVSYSLLEAAYTRVYNSIKAVVDSANGDDEQLPLVLDDFDTEQRNYLAYNAISVPNFTDLQGTAGQMDSLFKFFEDDFKQEWYDYYSYISSTTDDVPDTREGTSTSSDADKTMIIDRTKLEEAVETWRTKRTDACENIYGGSAVCHRLVTSTVAMLERYLSELRQTGKAYSPFKLLKFCDSYVNQDFIGDHNDIREIADSTPSSNGPSDESTVSETGREFDPSGEHSYDYTSINLGVRQKVTISEQHELLEMYDLQHFLLGFWLKHAGVSVTTTDVKQVLTFLYSESRVL</sequence>
<keyword evidence="3" id="KW-0378">Hydrolase</keyword>
<keyword evidence="3" id="KW-0031">Aminopeptidase</keyword>
<evidence type="ECO:0000313" key="3">
    <source>
        <dbReference type="EMBL" id="GIX64289.1"/>
    </source>
</evidence>
<dbReference type="RefSeq" id="XP_067716358.1">
    <property type="nucleotide sequence ID" value="XM_067860257.1"/>
</dbReference>
<name>A0AAV4M0H9_BABCB</name>
<feature type="region of interest" description="Disordered" evidence="1">
    <location>
        <begin position="1143"/>
        <end position="1170"/>
    </location>
</feature>
<evidence type="ECO:0000256" key="1">
    <source>
        <dbReference type="SAM" id="MobiDB-lite"/>
    </source>
</evidence>
<keyword evidence="2" id="KW-1133">Transmembrane helix</keyword>
<feature type="compositionally biased region" description="Basic and acidic residues" evidence="1">
    <location>
        <begin position="1161"/>
        <end position="1170"/>
    </location>
</feature>
<keyword evidence="4" id="KW-1185">Reference proteome</keyword>
<keyword evidence="2" id="KW-0812">Transmembrane</keyword>
<evidence type="ECO:0000313" key="4">
    <source>
        <dbReference type="Proteomes" id="UP001497744"/>
    </source>
</evidence>
<dbReference type="GO" id="GO:0004177">
    <property type="term" value="F:aminopeptidase activity"/>
    <property type="evidence" value="ECO:0007669"/>
    <property type="project" value="UniProtKB-KW"/>
</dbReference>
<comment type="caution">
    <text evidence="3">The sequence shown here is derived from an EMBL/GenBank/DDBJ whole genome shotgun (WGS) entry which is preliminary data.</text>
</comment>
<feature type="compositionally biased region" description="Polar residues" evidence="1">
    <location>
        <begin position="1145"/>
        <end position="1160"/>
    </location>
</feature>
<evidence type="ECO:0000256" key="2">
    <source>
        <dbReference type="SAM" id="Phobius"/>
    </source>
</evidence>
<protein>
    <submittedName>
        <fullName evidence="3">Cytosol aminopeptidase catalytic domain containing family protein</fullName>
    </submittedName>
</protein>
<gene>
    <name evidence="3" type="ORF">BcabD6B2_37240</name>
</gene>
<reference evidence="3 4" key="1">
    <citation type="submission" date="2021-06" db="EMBL/GenBank/DDBJ databases">
        <title>Genome sequence of Babesia caballi.</title>
        <authorList>
            <person name="Yamagishi J."/>
            <person name="Kidaka T."/>
            <person name="Ochi A."/>
        </authorList>
    </citation>
    <scope>NUCLEOTIDE SEQUENCE [LARGE SCALE GENOMIC DNA]</scope>
    <source>
        <strain evidence="3">USDA-D6B2</strain>
    </source>
</reference>
<proteinExistence type="predicted"/>
<feature type="transmembrane region" description="Helical" evidence="2">
    <location>
        <begin position="734"/>
        <end position="756"/>
    </location>
</feature>
<keyword evidence="2" id="KW-0472">Membrane</keyword>
<accession>A0AAV4M0H9</accession>
<feature type="transmembrane region" description="Helical" evidence="2">
    <location>
        <begin position="700"/>
        <end position="719"/>
    </location>
</feature>
<dbReference type="Proteomes" id="UP001497744">
    <property type="component" value="Unassembled WGS sequence"/>
</dbReference>
<feature type="transmembrane region" description="Helical" evidence="2">
    <location>
        <begin position="763"/>
        <end position="785"/>
    </location>
</feature>
<dbReference type="GeneID" id="94195770"/>
<dbReference type="EMBL" id="BPLF01000003">
    <property type="protein sequence ID" value="GIX64289.1"/>
    <property type="molecule type" value="Genomic_DNA"/>
</dbReference>
<dbReference type="AlphaFoldDB" id="A0AAV4M0H9"/>